<dbReference type="RefSeq" id="WP_008324947.1">
    <property type="nucleotide sequence ID" value="NZ_AOLK01000020.1"/>
</dbReference>
<organism evidence="2 3">
    <name type="scientific">Haloferax elongans ATCC BAA-1513</name>
    <dbReference type="NCBI Taxonomy" id="1230453"/>
    <lineage>
        <taxon>Archaea</taxon>
        <taxon>Methanobacteriati</taxon>
        <taxon>Methanobacteriota</taxon>
        <taxon>Stenosarchaea group</taxon>
        <taxon>Halobacteria</taxon>
        <taxon>Halobacteriales</taxon>
        <taxon>Haloferacaceae</taxon>
        <taxon>Haloferax</taxon>
    </lineage>
</organism>
<keyword evidence="3" id="KW-1185">Reference proteome</keyword>
<reference evidence="2 3" key="1">
    <citation type="journal article" date="2014" name="PLoS Genet.">
        <title>Phylogenetically driven sequencing of extremely halophilic archaea reveals strategies for static and dynamic osmo-response.</title>
        <authorList>
            <person name="Becker E.A."/>
            <person name="Seitzer P.M."/>
            <person name="Tritt A."/>
            <person name="Larsen D."/>
            <person name="Krusor M."/>
            <person name="Yao A.I."/>
            <person name="Wu D."/>
            <person name="Madern D."/>
            <person name="Eisen J.A."/>
            <person name="Darling A.E."/>
            <person name="Facciotti M.T."/>
        </authorList>
    </citation>
    <scope>NUCLEOTIDE SEQUENCE [LARGE SCALE GENOMIC DNA]</scope>
    <source>
        <strain evidence="2 3">ATCC BAA-1513</strain>
    </source>
</reference>
<evidence type="ECO:0000256" key="1">
    <source>
        <dbReference type="SAM" id="Phobius"/>
    </source>
</evidence>
<dbReference type="STRING" id="1230453.C453_12666"/>
<dbReference type="EMBL" id="AOLK01000020">
    <property type="protein sequence ID" value="ELZ84398.1"/>
    <property type="molecule type" value="Genomic_DNA"/>
</dbReference>
<dbReference type="Gene3D" id="3.30.460.70">
    <property type="match status" value="1"/>
</dbReference>
<comment type="caution">
    <text evidence="2">The sequence shown here is derived from an EMBL/GenBank/DDBJ whole genome shotgun (WGS) entry which is preliminary data.</text>
</comment>
<dbReference type="PATRIC" id="fig|1230453.4.peg.2505"/>
<evidence type="ECO:0000313" key="3">
    <source>
        <dbReference type="Proteomes" id="UP000011612"/>
    </source>
</evidence>
<gene>
    <name evidence="2" type="ORF">C453_12666</name>
</gene>
<keyword evidence="1" id="KW-1133">Transmembrane helix</keyword>
<dbReference type="AlphaFoldDB" id="M0HKS2"/>
<proteinExistence type="predicted"/>
<name>M0HKS2_HALEO</name>
<dbReference type="OrthoDB" id="378305at2157"/>
<dbReference type="Proteomes" id="UP000011612">
    <property type="component" value="Unassembled WGS sequence"/>
</dbReference>
<sequence length="190" mass="20562">MFDTVPPAVASIIALAMTALGAFLAGRKGRAHDLAVDVETELRELFDEQGVFPSPATAEVDRDDVDAALAEAIPRYEESTTIETVFSDGTYLAPVAADVPLLRTLAGGVSWLPYRPERFDCEQYAQAFAVFTAFLAGTNTVGIVLDWSGNHAYNVIVTAAGGVRFYDPYEDTFVAIGEGKYRLENALIIF</sequence>
<feature type="transmembrane region" description="Helical" evidence="1">
    <location>
        <begin position="6"/>
        <end position="25"/>
    </location>
</feature>
<evidence type="ECO:0000313" key="2">
    <source>
        <dbReference type="EMBL" id="ELZ84398.1"/>
    </source>
</evidence>
<protein>
    <submittedName>
        <fullName evidence="2">Uncharacterized protein</fullName>
    </submittedName>
</protein>
<accession>M0HKS2</accession>
<keyword evidence="1" id="KW-0812">Transmembrane</keyword>
<keyword evidence="1" id="KW-0472">Membrane</keyword>